<evidence type="ECO:0000313" key="2">
    <source>
        <dbReference type="EMBL" id="KAK3382547.1"/>
    </source>
</evidence>
<dbReference type="Proteomes" id="UP001287356">
    <property type="component" value="Unassembled WGS sequence"/>
</dbReference>
<dbReference type="AlphaFoldDB" id="A0AAE0NJ80"/>
<evidence type="ECO:0000256" key="1">
    <source>
        <dbReference type="SAM" id="MobiDB-lite"/>
    </source>
</evidence>
<dbReference type="PANTHER" id="PTHR42678:SF34">
    <property type="entry name" value="OS04G0183300 PROTEIN"/>
    <property type="match status" value="1"/>
</dbReference>
<accession>A0AAE0NJ80</accession>
<organism evidence="2 3">
    <name type="scientific">Lasiosphaeria ovina</name>
    <dbReference type="NCBI Taxonomy" id="92902"/>
    <lineage>
        <taxon>Eukaryota</taxon>
        <taxon>Fungi</taxon>
        <taxon>Dikarya</taxon>
        <taxon>Ascomycota</taxon>
        <taxon>Pezizomycotina</taxon>
        <taxon>Sordariomycetes</taxon>
        <taxon>Sordariomycetidae</taxon>
        <taxon>Sordariales</taxon>
        <taxon>Lasiosphaeriaceae</taxon>
        <taxon>Lasiosphaeria</taxon>
    </lineage>
</organism>
<name>A0AAE0NJ80_9PEZI</name>
<reference evidence="2" key="1">
    <citation type="journal article" date="2023" name="Mol. Phylogenet. Evol.">
        <title>Genome-scale phylogeny and comparative genomics of the fungal order Sordariales.</title>
        <authorList>
            <person name="Hensen N."/>
            <person name="Bonometti L."/>
            <person name="Westerberg I."/>
            <person name="Brannstrom I.O."/>
            <person name="Guillou S."/>
            <person name="Cros-Aarteil S."/>
            <person name="Calhoun S."/>
            <person name="Haridas S."/>
            <person name="Kuo A."/>
            <person name="Mondo S."/>
            <person name="Pangilinan J."/>
            <person name="Riley R."/>
            <person name="LaButti K."/>
            <person name="Andreopoulos B."/>
            <person name="Lipzen A."/>
            <person name="Chen C."/>
            <person name="Yan M."/>
            <person name="Daum C."/>
            <person name="Ng V."/>
            <person name="Clum A."/>
            <person name="Steindorff A."/>
            <person name="Ohm R.A."/>
            <person name="Martin F."/>
            <person name="Silar P."/>
            <person name="Natvig D.O."/>
            <person name="Lalanne C."/>
            <person name="Gautier V."/>
            <person name="Ament-Velasquez S.L."/>
            <person name="Kruys A."/>
            <person name="Hutchinson M.I."/>
            <person name="Powell A.J."/>
            <person name="Barry K."/>
            <person name="Miller A.N."/>
            <person name="Grigoriev I.V."/>
            <person name="Debuchy R."/>
            <person name="Gladieux P."/>
            <person name="Hiltunen Thoren M."/>
            <person name="Johannesson H."/>
        </authorList>
    </citation>
    <scope>NUCLEOTIDE SEQUENCE</scope>
    <source>
        <strain evidence="2">CBS 958.72</strain>
    </source>
</reference>
<dbReference type="PANTHER" id="PTHR42678">
    <property type="entry name" value="AMIDASE"/>
    <property type="match status" value="1"/>
</dbReference>
<dbReference type="SUPFAM" id="SSF75304">
    <property type="entry name" value="Amidase signature (AS) enzymes"/>
    <property type="match status" value="1"/>
</dbReference>
<proteinExistence type="predicted"/>
<dbReference type="EMBL" id="JAULSN010000001">
    <property type="protein sequence ID" value="KAK3382547.1"/>
    <property type="molecule type" value="Genomic_DNA"/>
</dbReference>
<keyword evidence="3" id="KW-1185">Reference proteome</keyword>
<comment type="caution">
    <text evidence="2">The sequence shown here is derived from an EMBL/GenBank/DDBJ whole genome shotgun (WGS) entry which is preliminary data.</text>
</comment>
<sequence length="318" mass="33406">MSPPEIDSASAIAVKSPTVPAQPLFDVYTATAASLRTRLENGTLTSLQIVETYLSQIYRHNKVGAKLNLMLSMVPEDKIFAVARNFDAERSAGHIHGPLHGIQIIVKGRAGMVGSRQSPVGGQAQSPWVPGGVRKSEMSRGPTSPQGSSTGSAHGVAAGFSPLALGTETCGSLISPAARAGVDTLKLTPGVASGVAQAKPLAGQNALAKETIDADPKLPGDIESGGEVVYLVNLPTKIEPPMKGDCFYYSSWNPVTQHTVAAPQGIDAKVKRAFEGYLVALRYSKVRTMEDIIKFNNEHPDLEFAEGPVGPILGSTVV</sequence>
<gene>
    <name evidence="2" type="ORF">B0T24DRAFT_686597</name>
</gene>
<dbReference type="Gene3D" id="3.90.1300.10">
    <property type="entry name" value="Amidase signature (AS) domain"/>
    <property type="match status" value="2"/>
</dbReference>
<feature type="compositionally biased region" description="Low complexity" evidence="1">
    <location>
        <begin position="139"/>
        <end position="152"/>
    </location>
</feature>
<evidence type="ECO:0000313" key="3">
    <source>
        <dbReference type="Proteomes" id="UP001287356"/>
    </source>
</evidence>
<reference evidence="2" key="2">
    <citation type="submission" date="2023-06" db="EMBL/GenBank/DDBJ databases">
        <authorList>
            <consortium name="Lawrence Berkeley National Laboratory"/>
            <person name="Haridas S."/>
            <person name="Hensen N."/>
            <person name="Bonometti L."/>
            <person name="Westerberg I."/>
            <person name="Brannstrom I.O."/>
            <person name="Guillou S."/>
            <person name="Cros-Aarteil S."/>
            <person name="Calhoun S."/>
            <person name="Kuo A."/>
            <person name="Mondo S."/>
            <person name="Pangilinan J."/>
            <person name="Riley R."/>
            <person name="Labutti K."/>
            <person name="Andreopoulos B."/>
            <person name="Lipzen A."/>
            <person name="Chen C."/>
            <person name="Yanf M."/>
            <person name="Daum C."/>
            <person name="Ng V."/>
            <person name="Clum A."/>
            <person name="Steindorff A."/>
            <person name="Ohm R."/>
            <person name="Martin F."/>
            <person name="Silar P."/>
            <person name="Natvig D."/>
            <person name="Lalanne C."/>
            <person name="Gautier V."/>
            <person name="Ament-Velasquez S.L."/>
            <person name="Kruys A."/>
            <person name="Hutchinson M.I."/>
            <person name="Powell A.J."/>
            <person name="Barry K."/>
            <person name="Miller A.N."/>
            <person name="Grigoriev I.V."/>
            <person name="Debuchy R."/>
            <person name="Gladieux P."/>
            <person name="Thoren M.H."/>
            <person name="Johannesson H."/>
        </authorList>
    </citation>
    <scope>NUCLEOTIDE SEQUENCE</scope>
    <source>
        <strain evidence="2">CBS 958.72</strain>
    </source>
</reference>
<protein>
    <submittedName>
        <fullName evidence="2">Amidase signature domain-containing protein</fullName>
    </submittedName>
</protein>
<dbReference type="InterPro" id="IPR036928">
    <property type="entry name" value="AS_sf"/>
</dbReference>
<feature type="region of interest" description="Disordered" evidence="1">
    <location>
        <begin position="115"/>
        <end position="153"/>
    </location>
</feature>
<feature type="compositionally biased region" description="Polar residues" evidence="1">
    <location>
        <begin position="115"/>
        <end position="126"/>
    </location>
</feature>